<dbReference type="Proteomes" id="UP001221898">
    <property type="component" value="Unassembled WGS sequence"/>
</dbReference>
<organism evidence="2 3">
    <name type="scientific">Aldrovandia affinis</name>
    <dbReference type="NCBI Taxonomy" id="143900"/>
    <lineage>
        <taxon>Eukaryota</taxon>
        <taxon>Metazoa</taxon>
        <taxon>Chordata</taxon>
        <taxon>Craniata</taxon>
        <taxon>Vertebrata</taxon>
        <taxon>Euteleostomi</taxon>
        <taxon>Actinopterygii</taxon>
        <taxon>Neopterygii</taxon>
        <taxon>Teleostei</taxon>
        <taxon>Notacanthiformes</taxon>
        <taxon>Halosauridae</taxon>
        <taxon>Aldrovandia</taxon>
    </lineage>
</organism>
<sequence length="143" mass="15374">RGQTGSAARLTHRLFLEQRVSGRRTQWEGRKLYHLLRGAAADGPLRRRGGSSLSPRSARANAATESEVSSLARECQQGCEELTVEPGASREETQRCAGSPAGCGHRPDRTGDLDFPSALGAIKLRCISAYGGQDRGRLLALLC</sequence>
<feature type="region of interest" description="Disordered" evidence="1">
    <location>
        <begin position="42"/>
        <end position="67"/>
    </location>
</feature>
<dbReference type="AlphaFoldDB" id="A0AAD7S9E4"/>
<dbReference type="EMBL" id="JAINUG010000092">
    <property type="protein sequence ID" value="KAJ8398208.1"/>
    <property type="molecule type" value="Genomic_DNA"/>
</dbReference>
<feature type="region of interest" description="Disordered" evidence="1">
    <location>
        <begin position="83"/>
        <end position="109"/>
    </location>
</feature>
<evidence type="ECO:0000256" key="1">
    <source>
        <dbReference type="SAM" id="MobiDB-lite"/>
    </source>
</evidence>
<accession>A0AAD7S9E4</accession>
<protein>
    <submittedName>
        <fullName evidence="2">Uncharacterized protein</fullName>
    </submittedName>
</protein>
<proteinExistence type="predicted"/>
<evidence type="ECO:0000313" key="2">
    <source>
        <dbReference type="EMBL" id="KAJ8398208.1"/>
    </source>
</evidence>
<feature type="non-terminal residue" evidence="2">
    <location>
        <position position="1"/>
    </location>
</feature>
<keyword evidence="3" id="KW-1185">Reference proteome</keyword>
<name>A0AAD7S9E4_9TELE</name>
<evidence type="ECO:0000313" key="3">
    <source>
        <dbReference type="Proteomes" id="UP001221898"/>
    </source>
</evidence>
<feature type="compositionally biased region" description="Low complexity" evidence="1">
    <location>
        <begin position="50"/>
        <end position="60"/>
    </location>
</feature>
<comment type="caution">
    <text evidence="2">The sequence shown here is derived from an EMBL/GenBank/DDBJ whole genome shotgun (WGS) entry which is preliminary data.</text>
</comment>
<gene>
    <name evidence="2" type="ORF">AAFF_G00430520</name>
</gene>
<reference evidence="2" key="1">
    <citation type="journal article" date="2023" name="Science">
        <title>Genome structures resolve the early diversification of teleost fishes.</title>
        <authorList>
            <person name="Parey E."/>
            <person name="Louis A."/>
            <person name="Montfort J."/>
            <person name="Bouchez O."/>
            <person name="Roques C."/>
            <person name="Iampietro C."/>
            <person name="Lluch J."/>
            <person name="Castinel A."/>
            <person name="Donnadieu C."/>
            <person name="Desvignes T."/>
            <person name="Floi Bucao C."/>
            <person name="Jouanno E."/>
            <person name="Wen M."/>
            <person name="Mejri S."/>
            <person name="Dirks R."/>
            <person name="Jansen H."/>
            <person name="Henkel C."/>
            <person name="Chen W.J."/>
            <person name="Zahm M."/>
            <person name="Cabau C."/>
            <person name="Klopp C."/>
            <person name="Thompson A.W."/>
            <person name="Robinson-Rechavi M."/>
            <person name="Braasch I."/>
            <person name="Lecointre G."/>
            <person name="Bobe J."/>
            <person name="Postlethwait J.H."/>
            <person name="Berthelot C."/>
            <person name="Roest Crollius H."/>
            <person name="Guiguen Y."/>
        </authorList>
    </citation>
    <scope>NUCLEOTIDE SEQUENCE</scope>
    <source>
        <strain evidence="2">NC1722</strain>
    </source>
</reference>